<dbReference type="PANTHER" id="PTHR12544:SF48">
    <property type="entry name" value="GLUTAMINASE 1"/>
    <property type="match status" value="1"/>
</dbReference>
<dbReference type="NCBIfam" id="NF009020">
    <property type="entry name" value="PRK12356.1"/>
    <property type="match status" value="1"/>
</dbReference>
<evidence type="ECO:0000313" key="7">
    <source>
        <dbReference type="Proteomes" id="UP001597297"/>
    </source>
</evidence>
<comment type="caution">
    <text evidence="6">The sequence shown here is derived from an EMBL/GenBank/DDBJ whole genome shotgun (WGS) entry which is preliminary data.</text>
</comment>
<evidence type="ECO:0000256" key="4">
    <source>
        <dbReference type="ARBA" id="ARBA00049534"/>
    </source>
</evidence>
<keyword evidence="5" id="KW-0007">Acetylation</keyword>
<dbReference type="RefSeq" id="WP_377093007.1">
    <property type="nucleotide sequence ID" value="NZ_JBHSJM010000001.1"/>
</dbReference>
<dbReference type="PANTHER" id="PTHR12544">
    <property type="entry name" value="GLUTAMINASE"/>
    <property type="match status" value="1"/>
</dbReference>
<feature type="binding site" evidence="5">
    <location>
        <position position="286"/>
    </location>
    <ligand>
        <name>substrate</name>
    </ligand>
</feature>
<feature type="binding site" evidence="5">
    <location>
        <position position="90"/>
    </location>
    <ligand>
        <name>substrate</name>
    </ligand>
</feature>
<comment type="subunit">
    <text evidence="5">Homotetramer.</text>
</comment>
<dbReference type="HAMAP" id="MF_00313">
    <property type="entry name" value="Glutaminase"/>
    <property type="match status" value="1"/>
</dbReference>
<dbReference type="EMBL" id="JBHUJC010000025">
    <property type="protein sequence ID" value="MFD2276513.1"/>
    <property type="molecule type" value="Genomic_DNA"/>
</dbReference>
<feature type="binding site" evidence="5">
    <location>
        <position position="141"/>
    </location>
    <ligand>
        <name>substrate</name>
    </ligand>
</feature>
<feature type="binding site" evidence="5">
    <location>
        <position position="216"/>
    </location>
    <ligand>
        <name>substrate</name>
    </ligand>
</feature>
<comment type="catalytic activity">
    <reaction evidence="4 5">
        <text>L-glutamine + H2O = L-glutamate + NH4(+)</text>
        <dbReference type="Rhea" id="RHEA:15889"/>
        <dbReference type="ChEBI" id="CHEBI:15377"/>
        <dbReference type="ChEBI" id="CHEBI:28938"/>
        <dbReference type="ChEBI" id="CHEBI:29985"/>
        <dbReference type="ChEBI" id="CHEBI:58359"/>
        <dbReference type="EC" id="3.5.1.2"/>
    </reaction>
</comment>
<dbReference type="Pfam" id="PF04960">
    <property type="entry name" value="Glutaminase"/>
    <property type="match status" value="1"/>
</dbReference>
<dbReference type="SUPFAM" id="SSF56601">
    <property type="entry name" value="beta-lactamase/transpeptidase-like"/>
    <property type="match status" value="1"/>
</dbReference>
<evidence type="ECO:0000256" key="2">
    <source>
        <dbReference type="ARBA" id="ARBA00012918"/>
    </source>
</evidence>
<gene>
    <name evidence="5 6" type="primary">glsA</name>
    <name evidence="6" type="ORF">ACFSQZ_08550</name>
</gene>
<feature type="binding site" evidence="5">
    <location>
        <position position="185"/>
    </location>
    <ligand>
        <name>substrate</name>
    </ligand>
</feature>
<feature type="binding site" evidence="5">
    <location>
        <position position="268"/>
    </location>
    <ligand>
        <name>substrate</name>
    </ligand>
</feature>
<evidence type="ECO:0000256" key="5">
    <source>
        <dbReference type="HAMAP-Rule" id="MF_00313"/>
    </source>
</evidence>
<protein>
    <recommendedName>
        <fullName evidence="2 5">Glutaminase</fullName>
        <ecNumber evidence="2 5">3.5.1.2</ecNumber>
    </recommendedName>
</protein>
<dbReference type="EC" id="3.5.1.2" evidence="2 5"/>
<dbReference type="GO" id="GO:0004359">
    <property type="term" value="F:glutaminase activity"/>
    <property type="evidence" value="ECO:0007669"/>
    <property type="project" value="UniProtKB-EC"/>
</dbReference>
<sequence length="336" mass="35563">MKFNVRGVGAAIGVAACCLSQAGELPSVEALEKVAKAAHAKFKDDQGGKNADYIPALAEVPSELFGVVIVTKNGDVIKVGDVDTSFSIQSCSKVFTMSLVMQESGEQVIYDKVNVEPTGEAFNSIQAIEEGDGRADNPFVNAGAIATVSLIKAKTAEERWDKIIKIYEKFAGSKLEVLADIYKSEAETNFRNRGIAAVLYNSNNLFAEPLMVTDVYTKQCSVGVNAEQLAVMGGTLANNGVNPVTKEKVIDAKYVPKVLAVMMMNGFYDGSGRWAWNAGVPAKTGVGGGVVAVVPNKLAIVGFAPPLDEQGNSVRAQKAIEYIVDTLGLSVFGPGK</sequence>
<dbReference type="PROSITE" id="PS51257">
    <property type="entry name" value="PROKAR_LIPOPROTEIN"/>
    <property type="match status" value="1"/>
</dbReference>
<organism evidence="6 7">
    <name type="scientific">Rubritalea spongiae</name>
    <dbReference type="NCBI Taxonomy" id="430797"/>
    <lineage>
        <taxon>Bacteria</taxon>
        <taxon>Pseudomonadati</taxon>
        <taxon>Verrucomicrobiota</taxon>
        <taxon>Verrucomicrobiia</taxon>
        <taxon>Verrucomicrobiales</taxon>
        <taxon>Rubritaleaceae</taxon>
        <taxon>Rubritalea</taxon>
    </lineage>
</organism>
<evidence type="ECO:0000256" key="1">
    <source>
        <dbReference type="ARBA" id="ARBA00011076"/>
    </source>
</evidence>
<evidence type="ECO:0000256" key="3">
    <source>
        <dbReference type="ARBA" id="ARBA00022801"/>
    </source>
</evidence>
<comment type="similarity">
    <text evidence="1 5">Belongs to the glutaminase family.</text>
</comment>
<dbReference type="Proteomes" id="UP001597297">
    <property type="component" value="Unassembled WGS sequence"/>
</dbReference>
<dbReference type="InterPro" id="IPR015868">
    <property type="entry name" value="Glutaminase"/>
</dbReference>
<dbReference type="NCBIfam" id="TIGR03814">
    <property type="entry name" value="Gln_ase"/>
    <property type="match status" value="1"/>
</dbReference>
<proteinExistence type="inferred from homology"/>
<dbReference type="Gene3D" id="3.40.710.10">
    <property type="entry name" value="DD-peptidase/beta-lactamase superfamily"/>
    <property type="match status" value="1"/>
</dbReference>
<keyword evidence="3 5" id="KW-0378">Hydrolase</keyword>
<accession>A0ABW5E5G5</accession>
<reference evidence="7" key="1">
    <citation type="journal article" date="2019" name="Int. J. Syst. Evol. Microbiol.">
        <title>The Global Catalogue of Microorganisms (GCM) 10K type strain sequencing project: providing services to taxonomists for standard genome sequencing and annotation.</title>
        <authorList>
            <consortium name="The Broad Institute Genomics Platform"/>
            <consortium name="The Broad Institute Genome Sequencing Center for Infectious Disease"/>
            <person name="Wu L."/>
            <person name="Ma J."/>
        </authorList>
    </citation>
    <scope>NUCLEOTIDE SEQUENCE [LARGE SCALE GENOMIC DNA]</scope>
    <source>
        <strain evidence="7">JCM 16545</strain>
    </source>
</reference>
<keyword evidence="7" id="KW-1185">Reference proteome</keyword>
<dbReference type="InterPro" id="IPR012338">
    <property type="entry name" value="Beta-lactam/transpept-like"/>
</dbReference>
<evidence type="ECO:0000313" key="6">
    <source>
        <dbReference type="EMBL" id="MFD2276513.1"/>
    </source>
</evidence>
<feature type="binding site" evidence="5">
    <location>
        <position position="192"/>
    </location>
    <ligand>
        <name>substrate</name>
    </ligand>
</feature>
<name>A0ABW5E5G5_9BACT</name>